<dbReference type="Proteomes" id="UP001201812">
    <property type="component" value="Unassembled WGS sequence"/>
</dbReference>
<comment type="caution">
    <text evidence="1">The sequence shown here is derived from an EMBL/GenBank/DDBJ whole genome shotgun (WGS) entry which is preliminary data.</text>
</comment>
<sequence>MSCSKPLPPFTYELLCFLNRDQLERFTIVCRPLKNLIERYFHSKPYRVFSYLNIRGGLYALHHNYVSWHPNRNDYSAQQFFDGQKCSVDYPWKGLTYYSFAEMLPYLGPTVRITWTSIIVAGNSIYNLDNIAEMESIAYLWRDGDIYIGNDDDDNLIDAEDFQMILNSPTILKCRKLELYNARFSFKNYKVLYDVKIIETWCDNEDFGPNCWLEFLEQPGVKPIVALRDFGREFIDKALDDLKKAFSSAVSPNAFKIVFVQEEEPLPVFRETNNTSNEILELKKGLPVDWQEEDFEDFHNYTLERSNI</sequence>
<name>A0AAD4MJ07_9BILA</name>
<protein>
    <recommendedName>
        <fullName evidence="3">F-box domain-containing protein</fullName>
    </recommendedName>
</protein>
<keyword evidence="2" id="KW-1185">Reference proteome</keyword>
<evidence type="ECO:0000313" key="2">
    <source>
        <dbReference type="Proteomes" id="UP001201812"/>
    </source>
</evidence>
<dbReference type="EMBL" id="JAKKPZ010000297">
    <property type="protein sequence ID" value="KAI1696937.1"/>
    <property type="molecule type" value="Genomic_DNA"/>
</dbReference>
<reference evidence="1" key="1">
    <citation type="submission" date="2022-01" db="EMBL/GenBank/DDBJ databases">
        <title>Genome Sequence Resource for Two Populations of Ditylenchus destructor, the Migratory Endoparasitic Phytonematode.</title>
        <authorList>
            <person name="Zhang H."/>
            <person name="Lin R."/>
            <person name="Xie B."/>
        </authorList>
    </citation>
    <scope>NUCLEOTIDE SEQUENCE</scope>
    <source>
        <strain evidence="1">BazhouSP</strain>
    </source>
</reference>
<evidence type="ECO:0008006" key="3">
    <source>
        <dbReference type="Google" id="ProtNLM"/>
    </source>
</evidence>
<organism evidence="1 2">
    <name type="scientific">Ditylenchus destructor</name>
    <dbReference type="NCBI Taxonomy" id="166010"/>
    <lineage>
        <taxon>Eukaryota</taxon>
        <taxon>Metazoa</taxon>
        <taxon>Ecdysozoa</taxon>
        <taxon>Nematoda</taxon>
        <taxon>Chromadorea</taxon>
        <taxon>Rhabditida</taxon>
        <taxon>Tylenchina</taxon>
        <taxon>Tylenchomorpha</taxon>
        <taxon>Sphaerularioidea</taxon>
        <taxon>Anguinidae</taxon>
        <taxon>Anguininae</taxon>
        <taxon>Ditylenchus</taxon>
    </lineage>
</organism>
<gene>
    <name evidence="1" type="ORF">DdX_18783</name>
</gene>
<proteinExistence type="predicted"/>
<accession>A0AAD4MJ07</accession>
<dbReference type="AlphaFoldDB" id="A0AAD4MJ07"/>
<evidence type="ECO:0000313" key="1">
    <source>
        <dbReference type="EMBL" id="KAI1696937.1"/>
    </source>
</evidence>